<name>A0A0M0BRI8_9ARCH</name>
<feature type="transmembrane region" description="Helical" evidence="1">
    <location>
        <begin position="80"/>
        <end position="104"/>
    </location>
</feature>
<comment type="caution">
    <text evidence="2">The sequence shown here is derived from an EMBL/GenBank/DDBJ whole genome shotgun (WGS) entry which is preliminary data.</text>
</comment>
<feature type="transmembrane region" description="Helical" evidence="1">
    <location>
        <begin position="124"/>
        <end position="145"/>
    </location>
</feature>
<sequence>MRIRAGAVASAVITLAVFAVLPLALPALLPPDLTDAISLMGFDLPSLLNEVAIIGVVLSAIALARGLVEKTSPAYPALSAVSNVGWLAFSLLVLGLGEIGTLGVTELSFEVPGGVNAVVFDMQLFVYIAVVAVGLKIIHSVLEFLDARSSTKDQRKERGE</sequence>
<dbReference type="EMBL" id="LFWZ01000010">
    <property type="protein sequence ID" value="KON31213.1"/>
    <property type="molecule type" value="Genomic_DNA"/>
</dbReference>
<keyword evidence="1" id="KW-0812">Transmembrane</keyword>
<reference evidence="2 3" key="1">
    <citation type="submission" date="2015-06" db="EMBL/GenBank/DDBJ databases">
        <title>New insights into the roles of widespread benthic archaea in carbon and nitrogen cycling.</title>
        <authorList>
            <person name="Lazar C.S."/>
            <person name="Baker B.J."/>
            <person name="Seitz K.W."/>
            <person name="Hyde A.S."/>
            <person name="Dick G.J."/>
            <person name="Hinrichs K.-U."/>
            <person name="Teske A.P."/>
        </authorList>
    </citation>
    <scope>NUCLEOTIDE SEQUENCE [LARGE SCALE GENOMIC DNA]</scope>
    <source>
        <strain evidence="2">DG-45</strain>
    </source>
</reference>
<evidence type="ECO:0000313" key="3">
    <source>
        <dbReference type="Proteomes" id="UP000037210"/>
    </source>
</evidence>
<proteinExistence type="predicted"/>
<evidence type="ECO:0000256" key="1">
    <source>
        <dbReference type="SAM" id="Phobius"/>
    </source>
</evidence>
<protein>
    <submittedName>
        <fullName evidence="2">Uncharacterized protein</fullName>
    </submittedName>
</protein>
<keyword evidence="1" id="KW-1133">Transmembrane helix</keyword>
<organism evidence="2 3">
    <name type="scientific">miscellaneous Crenarchaeota group-15 archaeon DG-45</name>
    <dbReference type="NCBI Taxonomy" id="1685127"/>
    <lineage>
        <taxon>Archaea</taxon>
        <taxon>Candidatus Bathyarchaeota</taxon>
        <taxon>MCG-15</taxon>
    </lineage>
</organism>
<dbReference type="Proteomes" id="UP000037210">
    <property type="component" value="Unassembled WGS sequence"/>
</dbReference>
<accession>A0A0M0BRI8</accession>
<dbReference type="AlphaFoldDB" id="A0A0M0BRI8"/>
<evidence type="ECO:0000313" key="2">
    <source>
        <dbReference type="EMBL" id="KON31213.1"/>
    </source>
</evidence>
<feature type="transmembrane region" description="Helical" evidence="1">
    <location>
        <begin position="50"/>
        <end position="68"/>
    </location>
</feature>
<keyword evidence="1" id="KW-0472">Membrane</keyword>
<gene>
    <name evidence="2" type="ORF">AC482_01535</name>
</gene>